<gene>
    <name evidence="2" type="ORF">A2Y75_03470</name>
</gene>
<feature type="transmembrane region" description="Helical" evidence="1">
    <location>
        <begin position="12"/>
        <end position="33"/>
    </location>
</feature>
<accession>A0A1F2WH59</accession>
<evidence type="ECO:0000313" key="2">
    <source>
        <dbReference type="EMBL" id="OFW56199.1"/>
    </source>
</evidence>
<sequence>MAYMGHWGYGGWWMFGFGFLWFAVIAVVAYLLIRNYSVHGHGPVTYHGPTGPRSAESALDIAKRRFAAGEINREEFDSIVKGLKEADKTPPGAAG</sequence>
<dbReference type="Proteomes" id="UP000177876">
    <property type="component" value="Unassembled WGS sequence"/>
</dbReference>
<proteinExistence type="predicted"/>
<evidence type="ECO:0000313" key="3">
    <source>
        <dbReference type="Proteomes" id="UP000177876"/>
    </source>
</evidence>
<protein>
    <recommendedName>
        <fullName evidence="4">SHOCT domain-containing protein</fullName>
    </recommendedName>
</protein>
<name>A0A1F2WH59_9ACTN</name>
<evidence type="ECO:0008006" key="4">
    <source>
        <dbReference type="Google" id="ProtNLM"/>
    </source>
</evidence>
<dbReference type="STRING" id="1797197.A2Y75_03470"/>
<keyword evidence="1" id="KW-0812">Transmembrane</keyword>
<evidence type="ECO:0000256" key="1">
    <source>
        <dbReference type="SAM" id="Phobius"/>
    </source>
</evidence>
<dbReference type="EMBL" id="MELK01000048">
    <property type="protein sequence ID" value="OFW56199.1"/>
    <property type="molecule type" value="Genomic_DNA"/>
</dbReference>
<reference evidence="2 3" key="1">
    <citation type="journal article" date="2016" name="Nat. Commun.">
        <title>Thousands of microbial genomes shed light on interconnected biogeochemical processes in an aquifer system.</title>
        <authorList>
            <person name="Anantharaman K."/>
            <person name="Brown C.T."/>
            <person name="Hug L.A."/>
            <person name="Sharon I."/>
            <person name="Castelle C.J."/>
            <person name="Probst A.J."/>
            <person name="Thomas B.C."/>
            <person name="Singh A."/>
            <person name="Wilkins M.J."/>
            <person name="Karaoz U."/>
            <person name="Brodie E.L."/>
            <person name="Williams K.H."/>
            <person name="Hubbard S.S."/>
            <person name="Banfield J.F."/>
        </authorList>
    </citation>
    <scope>NUCLEOTIDE SEQUENCE [LARGE SCALE GENOMIC DNA]</scope>
</reference>
<dbReference type="AlphaFoldDB" id="A0A1F2WH59"/>
<comment type="caution">
    <text evidence="2">The sequence shown here is derived from an EMBL/GenBank/DDBJ whole genome shotgun (WGS) entry which is preliminary data.</text>
</comment>
<keyword evidence="1" id="KW-0472">Membrane</keyword>
<keyword evidence="1" id="KW-1133">Transmembrane helix</keyword>
<organism evidence="2 3">
    <name type="scientific">Candidatus Solincola sediminis</name>
    <dbReference type="NCBI Taxonomy" id="1797199"/>
    <lineage>
        <taxon>Bacteria</taxon>
        <taxon>Bacillati</taxon>
        <taxon>Actinomycetota</taxon>
        <taxon>Candidatus Geothermincolia</taxon>
        <taxon>Candidatus Geothermincolales</taxon>
        <taxon>Candidatus Geothermincolaceae</taxon>
        <taxon>Candidatus Solincola</taxon>
    </lineage>
</organism>